<evidence type="ECO:0000313" key="2">
    <source>
        <dbReference type="EMBL" id="GGQ97792.1"/>
    </source>
</evidence>
<evidence type="ECO:0008006" key="4">
    <source>
        <dbReference type="Google" id="ProtNLM"/>
    </source>
</evidence>
<evidence type="ECO:0000313" key="3">
    <source>
        <dbReference type="Proteomes" id="UP000603865"/>
    </source>
</evidence>
<sequence>MNSIPVTTYLRLEGGLVLGLSIFAYTHLSGPGWPWLLVLAPDLSFVAYRAGPRIGALVYNLCHTYLLPALLGVLGMLLNIPALQFAALIWTAHIGWDRLLGYGLKHPTSFHDTHLGRLGRTQPARAEASVNA</sequence>
<protein>
    <recommendedName>
        <fullName evidence="4">DUF4260 domain-containing protein</fullName>
    </recommendedName>
</protein>
<proteinExistence type="predicted"/>
<reference evidence="2" key="1">
    <citation type="journal article" date="2014" name="Int. J. Syst. Evol. Microbiol.">
        <title>Complete genome sequence of Corynebacterium casei LMG S-19264T (=DSM 44701T), isolated from a smear-ripened cheese.</title>
        <authorList>
            <consortium name="US DOE Joint Genome Institute (JGI-PGF)"/>
            <person name="Walter F."/>
            <person name="Albersmeier A."/>
            <person name="Kalinowski J."/>
            <person name="Ruckert C."/>
        </authorList>
    </citation>
    <scope>NUCLEOTIDE SEQUENCE</scope>
    <source>
        <strain evidence="2">JCM 31311</strain>
    </source>
</reference>
<accession>A0A918BZG3</accession>
<dbReference type="Pfam" id="PF14079">
    <property type="entry name" value="DUF4260"/>
    <property type="match status" value="1"/>
</dbReference>
<keyword evidence="1" id="KW-1133">Transmembrane helix</keyword>
<evidence type="ECO:0000256" key="1">
    <source>
        <dbReference type="SAM" id="Phobius"/>
    </source>
</evidence>
<feature type="transmembrane region" description="Helical" evidence="1">
    <location>
        <begin position="65"/>
        <end position="90"/>
    </location>
</feature>
<keyword evidence="1" id="KW-0812">Transmembrane</keyword>
<gene>
    <name evidence="2" type="ORF">GCM10008957_07870</name>
</gene>
<keyword evidence="3" id="KW-1185">Reference proteome</keyword>
<dbReference type="AlphaFoldDB" id="A0A918BZG3"/>
<dbReference type="InterPro" id="IPR025356">
    <property type="entry name" value="DUF4260"/>
</dbReference>
<dbReference type="RefSeq" id="WP_189088194.1">
    <property type="nucleotide sequence ID" value="NZ_BMQL01000002.1"/>
</dbReference>
<comment type="caution">
    <text evidence="2">The sequence shown here is derived from an EMBL/GenBank/DDBJ whole genome shotgun (WGS) entry which is preliminary data.</text>
</comment>
<dbReference type="Proteomes" id="UP000603865">
    <property type="component" value="Unassembled WGS sequence"/>
</dbReference>
<feature type="transmembrane region" description="Helical" evidence="1">
    <location>
        <begin position="12"/>
        <end position="28"/>
    </location>
</feature>
<reference evidence="2" key="2">
    <citation type="submission" date="2020-09" db="EMBL/GenBank/DDBJ databases">
        <authorList>
            <person name="Sun Q."/>
            <person name="Ohkuma M."/>
        </authorList>
    </citation>
    <scope>NUCLEOTIDE SEQUENCE</scope>
    <source>
        <strain evidence="2">JCM 31311</strain>
    </source>
</reference>
<name>A0A918BZG3_9DEIO</name>
<keyword evidence="1" id="KW-0472">Membrane</keyword>
<dbReference type="EMBL" id="BMQL01000002">
    <property type="protein sequence ID" value="GGQ97792.1"/>
    <property type="molecule type" value="Genomic_DNA"/>
</dbReference>
<organism evidence="2 3">
    <name type="scientific">Deinococcus ruber</name>
    <dbReference type="NCBI Taxonomy" id="1848197"/>
    <lineage>
        <taxon>Bacteria</taxon>
        <taxon>Thermotogati</taxon>
        <taxon>Deinococcota</taxon>
        <taxon>Deinococci</taxon>
        <taxon>Deinococcales</taxon>
        <taxon>Deinococcaceae</taxon>
        <taxon>Deinococcus</taxon>
    </lineage>
</organism>